<dbReference type="GO" id="GO:0009252">
    <property type="term" value="P:peptidoglycan biosynthetic process"/>
    <property type="evidence" value="ECO:0007669"/>
    <property type="project" value="UniProtKB-UniRule"/>
</dbReference>
<dbReference type="eggNOG" id="COG0768">
    <property type="taxonomic scope" value="Bacteria"/>
</dbReference>
<comment type="cofactor">
    <cofactor evidence="14">
        <name>Zn(2+)</name>
        <dbReference type="ChEBI" id="CHEBI:29105"/>
    </cofactor>
    <text evidence="14">Binds one Zn(2+) ion per subunit.</text>
</comment>
<feature type="binding site" evidence="14">
    <location>
        <position position="366"/>
    </location>
    <ligand>
        <name>Zn(2+)</name>
        <dbReference type="ChEBI" id="CHEBI:29105"/>
    </ligand>
</feature>
<evidence type="ECO:0000256" key="11">
    <source>
        <dbReference type="ARBA" id="ARBA00022989"/>
    </source>
</evidence>
<dbReference type="GO" id="GO:0071555">
    <property type="term" value="P:cell wall organization"/>
    <property type="evidence" value="ECO:0007669"/>
    <property type="project" value="UniProtKB-KW"/>
</dbReference>
<keyword evidence="11 14" id="KW-1133">Transmembrane helix</keyword>
<feature type="active site" description="Acyl-ester intermediate" evidence="14">
    <location>
        <position position="327"/>
    </location>
</feature>
<evidence type="ECO:0000256" key="14">
    <source>
        <dbReference type="HAMAP-Rule" id="MF_02081"/>
    </source>
</evidence>
<dbReference type="PANTHER" id="PTHR30627">
    <property type="entry name" value="PEPTIDOGLYCAN D,D-TRANSPEPTIDASE"/>
    <property type="match status" value="1"/>
</dbReference>
<protein>
    <recommendedName>
        <fullName evidence="14">Peptidoglycan D,D-transpeptidase MrdA</fullName>
        <ecNumber evidence="14">3.4.16.4</ecNumber>
    </recommendedName>
    <alternativeName>
        <fullName evidence="14">Penicillin-binding protein 2</fullName>
        <shortName evidence="14">PBP-2</shortName>
    </alternativeName>
</protein>
<keyword evidence="9 14" id="KW-0133">Cell shape</keyword>
<keyword evidence="3 14" id="KW-1003">Cell membrane</keyword>
<keyword evidence="5 14" id="KW-0121">Carboxypeptidase</keyword>
<reference evidence="17 18" key="1">
    <citation type="submission" date="2014-06" db="EMBL/GenBank/DDBJ databases">
        <authorList>
            <person name="Urmite Genomes Urmite Genomes"/>
        </authorList>
    </citation>
    <scope>NUCLEOTIDE SEQUENCE [LARGE SCALE GENOMIC DNA]</scope>
</reference>
<comment type="function">
    <text evidence="14">Catalyzes cross-linking of the peptidoglycan cell wall.</text>
</comment>
<dbReference type="OrthoDB" id="9766847at2"/>
<evidence type="ECO:0000256" key="4">
    <source>
        <dbReference type="ARBA" id="ARBA00022519"/>
    </source>
</evidence>
<dbReference type="EMBL" id="CCSB01000004">
    <property type="protein sequence ID" value="CDZ79249.1"/>
    <property type="molecule type" value="Genomic_DNA"/>
</dbReference>
<dbReference type="Gene3D" id="3.30.1390.30">
    <property type="entry name" value="Penicillin-binding protein 2a, domain 3"/>
    <property type="match status" value="1"/>
</dbReference>
<dbReference type="EC" id="3.4.16.4" evidence="14"/>
<accession>A0A078L587</accession>
<evidence type="ECO:0000256" key="6">
    <source>
        <dbReference type="ARBA" id="ARBA00022670"/>
    </source>
</evidence>
<evidence type="ECO:0000256" key="9">
    <source>
        <dbReference type="ARBA" id="ARBA00022960"/>
    </source>
</evidence>
<dbReference type="SUPFAM" id="SSF56519">
    <property type="entry name" value="Penicillin binding protein dimerisation domain"/>
    <property type="match status" value="1"/>
</dbReference>
<feature type="transmembrane region" description="Helical" evidence="14">
    <location>
        <begin position="21"/>
        <end position="41"/>
    </location>
</feature>
<dbReference type="GO" id="GO:0006508">
    <property type="term" value="P:proteolysis"/>
    <property type="evidence" value="ECO:0007669"/>
    <property type="project" value="UniProtKB-KW"/>
</dbReference>
<dbReference type="HAMAP" id="MF_02081">
    <property type="entry name" value="MrdA_transpept"/>
    <property type="match status" value="1"/>
</dbReference>
<keyword evidence="14" id="KW-0862">Zinc</keyword>
<keyword evidence="4 14" id="KW-0997">Cell inner membrane</keyword>
<dbReference type="InterPro" id="IPR036138">
    <property type="entry name" value="PBP_dimer_sf"/>
</dbReference>
<evidence type="ECO:0000256" key="3">
    <source>
        <dbReference type="ARBA" id="ARBA00022475"/>
    </source>
</evidence>
<dbReference type="UniPathway" id="UPA00219"/>
<dbReference type="InterPro" id="IPR017790">
    <property type="entry name" value="Penicillin-binding_protein_2"/>
</dbReference>
<feature type="domain" description="Penicillin-binding protein dimerisation" evidence="16">
    <location>
        <begin position="64"/>
        <end position="235"/>
    </location>
</feature>
<evidence type="ECO:0000256" key="7">
    <source>
        <dbReference type="ARBA" id="ARBA00022692"/>
    </source>
</evidence>
<keyword evidence="14" id="KW-0479">Metal-binding</keyword>
<dbReference type="RefSeq" id="WP_044012458.1">
    <property type="nucleotide sequence ID" value="NZ_CCVW01000004.1"/>
</dbReference>
<feature type="domain" description="Penicillin-binding protein transpeptidase" evidence="15">
    <location>
        <begin position="268"/>
        <end position="607"/>
    </location>
</feature>
<dbReference type="GO" id="GO:0008270">
    <property type="term" value="F:zinc ion binding"/>
    <property type="evidence" value="ECO:0007669"/>
    <property type="project" value="UniProtKB-UniRule"/>
</dbReference>
<keyword evidence="8 14" id="KW-0378">Hydrolase</keyword>
<dbReference type="GO" id="GO:0071972">
    <property type="term" value="F:peptidoglycan L,D-transpeptidase activity"/>
    <property type="evidence" value="ECO:0007669"/>
    <property type="project" value="TreeGrafter"/>
</dbReference>
<gene>
    <name evidence="17" type="primary">spoVD</name>
    <name evidence="14" type="synonym">mrdA</name>
    <name evidence="17" type="ORF">BN59_03567</name>
</gene>
<evidence type="ECO:0000256" key="8">
    <source>
        <dbReference type="ARBA" id="ARBA00022801"/>
    </source>
</evidence>
<evidence type="ECO:0000256" key="13">
    <source>
        <dbReference type="ARBA" id="ARBA00023316"/>
    </source>
</evidence>
<dbReference type="InterPro" id="IPR050515">
    <property type="entry name" value="Beta-lactam/transpept"/>
</dbReference>
<name>A0A078L587_9GAMM</name>
<keyword evidence="10 14" id="KW-0573">Peptidoglycan synthesis</keyword>
<dbReference type="AlphaFoldDB" id="A0A078L587"/>
<dbReference type="Gene3D" id="3.90.1310.10">
    <property type="entry name" value="Penicillin-binding protein 2a (Domain 2)"/>
    <property type="match status" value="1"/>
</dbReference>
<comment type="catalytic activity">
    <reaction evidence="14">
        <text>Preferential cleavage: (Ac)2-L-Lys-D-Ala-|-D-Ala. Also transpeptidation of peptidyl-alanyl moieties that are N-acyl substituents of D-alanine.</text>
        <dbReference type="EC" id="3.4.16.4"/>
    </reaction>
</comment>
<feature type="binding site" evidence="14">
    <location>
        <position position="372"/>
    </location>
    <ligand>
        <name>Zn(2+)</name>
        <dbReference type="ChEBI" id="CHEBI:29105"/>
    </ligand>
</feature>
<evidence type="ECO:0000256" key="5">
    <source>
        <dbReference type="ARBA" id="ARBA00022645"/>
    </source>
</evidence>
<evidence type="ECO:0000256" key="10">
    <source>
        <dbReference type="ARBA" id="ARBA00022984"/>
    </source>
</evidence>
<evidence type="ECO:0000259" key="16">
    <source>
        <dbReference type="Pfam" id="PF03717"/>
    </source>
</evidence>
<dbReference type="GO" id="GO:0008658">
    <property type="term" value="F:penicillin binding"/>
    <property type="evidence" value="ECO:0007669"/>
    <property type="project" value="UniProtKB-UniRule"/>
</dbReference>
<dbReference type="STRING" id="1034943.BN59_03567"/>
<keyword evidence="12 14" id="KW-0472">Membrane</keyword>
<dbReference type="InterPro" id="IPR012338">
    <property type="entry name" value="Beta-lactam/transpept-like"/>
</dbReference>
<keyword evidence="7 14" id="KW-0812">Transmembrane</keyword>
<evidence type="ECO:0000256" key="2">
    <source>
        <dbReference type="ARBA" id="ARBA00004236"/>
    </source>
</evidence>
<dbReference type="Pfam" id="PF00905">
    <property type="entry name" value="Transpeptidase"/>
    <property type="match status" value="1"/>
</dbReference>
<keyword evidence="13 14" id="KW-0961">Cell wall biogenesis/degradation</keyword>
<dbReference type="GO" id="GO:0008360">
    <property type="term" value="P:regulation of cell shape"/>
    <property type="evidence" value="ECO:0007669"/>
    <property type="project" value="UniProtKB-KW"/>
</dbReference>
<dbReference type="Proteomes" id="UP000044071">
    <property type="component" value="Unassembled WGS sequence"/>
</dbReference>
<dbReference type="Pfam" id="PF03717">
    <property type="entry name" value="PBP_dimer"/>
    <property type="match status" value="1"/>
</dbReference>
<dbReference type="PANTHER" id="PTHR30627:SF2">
    <property type="entry name" value="PEPTIDOGLYCAN D,D-TRANSPEPTIDASE MRDA"/>
    <property type="match status" value="1"/>
</dbReference>
<dbReference type="Gene3D" id="3.40.710.10">
    <property type="entry name" value="DD-peptidase/beta-lactamase superfamily"/>
    <property type="match status" value="1"/>
</dbReference>
<dbReference type="NCBIfam" id="TIGR03423">
    <property type="entry name" value="pbp2_mrdA"/>
    <property type="match status" value="1"/>
</dbReference>
<dbReference type="InterPro" id="IPR001460">
    <property type="entry name" value="PCN-bd_Tpept"/>
</dbReference>
<feature type="binding site" evidence="14">
    <location>
        <position position="385"/>
    </location>
    <ligand>
        <name>Zn(2+)</name>
        <dbReference type="ChEBI" id="CHEBI:29105"/>
    </ligand>
</feature>
<comment type="subcellular location">
    <subcellularLocation>
        <location evidence="14">Cell inner membrane</location>
        <topology evidence="14">Single-pass membrane protein</topology>
    </subcellularLocation>
    <subcellularLocation>
        <location evidence="2">Cell membrane</location>
    </subcellularLocation>
    <subcellularLocation>
        <location evidence="1">Membrane</location>
        <topology evidence="1">Single-pass membrane protein</topology>
    </subcellularLocation>
</comment>
<keyword evidence="6 14" id="KW-0645">Protease</keyword>
<evidence type="ECO:0000256" key="1">
    <source>
        <dbReference type="ARBA" id="ARBA00004167"/>
    </source>
</evidence>
<dbReference type="SUPFAM" id="SSF56601">
    <property type="entry name" value="beta-lactamase/transpeptidase-like"/>
    <property type="match status" value="1"/>
</dbReference>
<comment type="similarity">
    <text evidence="14">Belongs to the transpeptidase family. MrdA subfamily.</text>
</comment>
<evidence type="ECO:0000256" key="12">
    <source>
        <dbReference type="ARBA" id="ARBA00023136"/>
    </source>
</evidence>
<feature type="binding site" evidence="14">
    <location>
        <position position="351"/>
    </location>
    <ligand>
        <name>Zn(2+)</name>
        <dbReference type="ChEBI" id="CHEBI:29105"/>
    </ligand>
</feature>
<dbReference type="InterPro" id="IPR005311">
    <property type="entry name" value="PBP_dimer"/>
</dbReference>
<evidence type="ECO:0000259" key="15">
    <source>
        <dbReference type="Pfam" id="PF00905"/>
    </source>
</evidence>
<comment type="pathway">
    <text evidence="14">Cell wall biogenesis; peptidoglycan biosynthesis.</text>
</comment>
<sequence length="619" mass="70014">MRFKNSVKNDWAESRLHCIRLNLLIVLIIILSSLLIFRLAYLQISQFKRYQTLSLKNQMSIIPIAPPRGIILDRNGVILADNIPVYVLEIIPERVKNMQQTIKKLQTLLPSISDEDIENFNKARKQNRSFVPIPFKLKLTQEEVAIFASNQYQFPGVSIKARLMRYYPLGEVAAHFLGYVGRINIQELRQVDPTNYQATNFIGKSGVEKFYENILHGGVGYQQVETDVSGRTLRVMSKQNPLSGEKLYLTVDVRLQQAAYQALKEKRGAVVAMSTQGGEILAMVSSPSFDPNAFVNGISSNEYNKLATARDRPLYNRAVRGLYPPASTIKPFMGLAGLEKGVVDTHFSIYDPGWFRLPGVSHPYRDWKKYGHGHINLKRAITVSCDTYFYHLGHKMGIGAMEDVLSQFGFGQLTHVDLNEEAPGLLPNKHWKRQAKGLPWYPGDTVITSIGQGFMLVSPLQLANATASLSMKGKRFRPHFLQKSIQNDTGEIHEFQVLEEYPMRLKDDNYWTIIAEAMREVITNNEGTGYRFGRTAPYTVAAKTGTAQVFGGKHYEKVRKARPEDIPEYLRDHSLIIAFAPVENPEIAVAVMVENDFAASNVARKVMDAYFELKKSESK</sequence>
<evidence type="ECO:0000313" key="17">
    <source>
        <dbReference type="EMBL" id="CDZ79249.1"/>
    </source>
</evidence>
<organism evidence="17 18">
    <name type="scientific">Legionella massiliensis</name>
    <dbReference type="NCBI Taxonomy" id="1034943"/>
    <lineage>
        <taxon>Bacteria</taxon>
        <taxon>Pseudomonadati</taxon>
        <taxon>Pseudomonadota</taxon>
        <taxon>Gammaproteobacteria</taxon>
        <taxon>Legionellales</taxon>
        <taxon>Legionellaceae</taxon>
        <taxon>Legionella</taxon>
    </lineage>
</organism>
<evidence type="ECO:0000313" key="18">
    <source>
        <dbReference type="Proteomes" id="UP000044071"/>
    </source>
</evidence>
<dbReference type="GO" id="GO:0005886">
    <property type="term" value="C:plasma membrane"/>
    <property type="evidence" value="ECO:0007669"/>
    <property type="project" value="UniProtKB-SubCell"/>
</dbReference>
<keyword evidence="18" id="KW-1185">Reference proteome</keyword>
<proteinExistence type="inferred from homology"/>
<dbReference type="GO" id="GO:0009002">
    <property type="term" value="F:serine-type D-Ala-D-Ala carboxypeptidase activity"/>
    <property type="evidence" value="ECO:0007669"/>
    <property type="project" value="UniProtKB-UniRule"/>
</dbReference>